<keyword evidence="3" id="KW-1185">Reference proteome</keyword>
<protein>
    <submittedName>
        <fullName evidence="2">Uncharacterized protein</fullName>
    </submittedName>
</protein>
<feature type="compositionally biased region" description="Polar residues" evidence="1">
    <location>
        <begin position="44"/>
        <end position="55"/>
    </location>
</feature>
<feature type="region of interest" description="Disordered" evidence="1">
    <location>
        <begin position="33"/>
        <end position="55"/>
    </location>
</feature>
<accession>A0A1R3KTT0</accession>
<proteinExistence type="predicted"/>
<reference evidence="3" key="1">
    <citation type="submission" date="2013-09" db="EMBL/GenBank/DDBJ databases">
        <title>Corchorus olitorius genome sequencing.</title>
        <authorList>
            <person name="Alam M."/>
            <person name="Haque M.S."/>
            <person name="Islam M.S."/>
            <person name="Emdad E.M."/>
            <person name="Islam M.M."/>
            <person name="Ahmed B."/>
            <person name="Halim A."/>
            <person name="Hossen Q.M.M."/>
            <person name="Hossain M.Z."/>
            <person name="Ahmed R."/>
            <person name="Khan M.M."/>
            <person name="Islam R."/>
            <person name="Rashid M.M."/>
            <person name="Khan S.A."/>
            <person name="Rahman M.S."/>
            <person name="Alam M."/>
            <person name="Yahiya A.S."/>
            <person name="Khan M.S."/>
            <person name="Azam M.S."/>
            <person name="Haque T."/>
            <person name="Lashkar M.Z.H."/>
            <person name="Akhand A.I."/>
            <person name="Morshed G."/>
            <person name="Roy S."/>
            <person name="Uddin K.S."/>
            <person name="Rabeya T."/>
            <person name="Hossain A.S."/>
            <person name="Chowdhury A."/>
            <person name="Snigdha A.R."/>
            <person name="Mortoza M.S."/>
            <person name="Matin S.A."/>
            <person name="Hoque S.M.E."/>
            <person name="Islam M.K."/>
            <person name="Roy D.K."/>
            <person name="Haider R."/>
            <person name="Moosa M.M."/>
            <person name="Elias S.M."/>
            <person name="Hasan A.M."/>
            <person name="Jahan S."/>
            <person name="Shafiuddin M."/>
            <person name="Mahmood N."/>
            <person name="Shommy N.S."/>
        </authorList>
    </citation>
    <scope>NUCLEOTIDE SEQUENCE [LARGE SCALE GENOMIC DNA]</scope>
    <source>
        <strain evidence="3">cv. O-4</strain>
    </source>
</reference>
<name>A0A1R3KTT0_9ROSI</name>
<evidence type="ECO:0000256" key="1">
    <source>
        <dbReference type="SAM" id="MobiDB-lite"/>
    </source>
</evidence>
<dbReference type="AlphaFoldDB" id="A0A1R3KTT0"/>
<dbReference type="EMBL" id="AWUE01011813">
    <property type="protein sequence ID" value="OMP10457.1"/>
    <property type="molecule type" value="Genomic_DNA"/>
</dbReference>
<gene>
    <name evidence="2" type="ORF">COLO4_04491</name>
</gene>
<organism evidence="2 3">
    <name type="scientific">Corchorus olitorius</name>
    <dbReference type="NCBI Taxonomy" id="93759"/>
    <lineage>
        <taxon>Eukaryota</taxon>
        <taxon>Viridiplantae</taxon>
        <taxon>Streptophyta</taxon>
        <taxon>Embryophyta</taxon>
        <taxon>Tracheophyta</taxon>
        <taxon>Spermatophyta</taxon>
        <taxon>Magnoliopsida</taxon>
        <taxon>eudicotyledons</taxon>
        <taxon>Gunneridae</taxon>
        <taxon>Pentapetalae</taxon>
        <taxon>rosids</taxon>
        <taxon>malvids</taxon>
        <taxon>Malvales</taxon>
        <taxon>Malvaceae</taxon>
        <taxon>Grewioideae</taxon>
        <taxon>Apeibeae</taxon>
        <taxon>Corchorus</taxon>
    </lineage>
</organism>
<evidence type="ECO:0000313" key="3">
    <source>
        <dbReference type="Proteomes" id="UP000187203"/>
    </source>
</evidence>
<sequence>MALDALRKQWRGQDEARASFVPMDDAMDRRLRSRRPIAAKHSASKSTTEYRSTNVAAQMGTLGTPASIRSAHCPERRWLGLGTTRQPIAITIGMYLRIGSPSAQDRELGSRHARQCLHKWARKQNRTWIDALLASLASLRGPAKH</sequence>
<evidence type="ECO:0000313" key="2">
    <source>
        <dbReference type="EMBL" id="OMP10457.1"/>
    </source>
</evidence>
<comment type="caution">
    <text evidence="2">The sequence shown here is derived from an EMBL/GenBank/DDBJ whole genome shotgun (WGS) entry which is preliminary data.</text>
</comment>
<dbReference type="Proteomes" id="UP000187203">
    <property type="component" value="Unassembled WGS sequence"/>
</dbReference>